<evidence type="ECO:0000313" key="3">
    <source>
        <dbReference type="Proteomes" id="UP000277212"/>
    </source>
</evidence>
<gene>
    <name evidence="2" type="ORF">CDV36_004830</name>
</gene>
<organism evidence="2 3">
    <name type="scientific">Fusarium kuroshium</name>
    <dbReference type="NCBI Taxonomy" id="2010991"/>
    <lineage>
        <taxon>Eukaryota</taxon>
        <taxon>Fungi</taxon>
        <taxon>Dikarya</taxon>
        <taxon>Ascomycota</taxon>
        <taxon>Pezizomycotina</taxon>
        <taxon>Sordariomycetes</taxon>
        <taxon>Hypocreomycetidae</taxon>
        <taxon>Hypocreales</taxon>
        <taxon>Nectriaceae</taxon>
        <taxon>Fusarium</taxon>
        <taxon>Fusarium solani species complex</taxon>
    </lineage>
</organism>
<evidence type="ECO:0000313" key="2">
    <source>
        <dbReference type="EMBL" id="RMJ15516.1"/>
    </source>
</evidence>
<feature type="region of interest" description="Disordered" evidence="1">
    <location>
        <begin position="1"/>
        <end position="30"/>
    </location>
</feature>
<comment type="caution">
    <text evidence="2">The sequence shown here is derived from an EMBL/GenBank/DDBJ whole genome shotgun (WGS) entry which is preliminary data.</text>
</comment>
<sequence length="71" mass="7157">MVAAWTGPFGSSDGLPTASSWGSSGASTSVESCICSPRLSSESDLAPVEFSSHPASPHLRIFSAPSLVSAC</sequence>
<protein>
    <submittedName>
        <fullName evidence="2">Uncharacterized protein</fullName>
    </submittedName>
</protein>
<feature type="compositionally biased region" description="Low complexity" evidence="1">
    <location>
        <begin position="17"/>
        <end position="29"/>
    </location>
</feature>
<dbReference type="AlphaFoldDB" id="A0A3M2SD74"/>
<dbReference type="OrthoDB" id="10316873at2759"/>
<accession>A0A3M2SD74</accession>
<keyword evidence="3" id="KW-1185">Reference proteome</keyword>
<dbReference type="Proteomes" id="UP000277212">
    <property type="component" value="Unassembled WGS sequence"/>
</dbReference>
<name>A0A3M2SD74_9HYPO</name>
<dbReference type="EMBL" id="NKUJ01000063">
    <property type="protein sequence ID" value="RMJ15516.1"/>
    <property type="molecule type" value="Genomic_DNA"/>
</dbReference>
<proteinExistence type="predicted"/>
<reference evidence="2 3" key="1">
    <citation type="submission" date="2017-06" db="EMBL/GenBank/DDBJ databases">
        <title>Comparative genomic analysis of Ambrosia Fusariam Clade fungi.</title>
        <authorList>
            <person name="Stajich J.E."/>
            <person name="Carrillo J."/>
            <person name="Kijimoto T."/>
            <person name="Eskalen A."/>
            <person name="O'Donnell K."/>
            <person name="Kasson M."/>
        </authorList>
    </citation>
    <scope>NUCLEOTIDE SEQUENCE [LARGE SCALE GENOMIC DNA]</scope>
    <source>
        <strain evidence="2">UCR3666</strain>
    </source>
</reference>
<evidence type="ECO:0000256" key="1">
    <source>
        <dbReference type="SAM" id="MobiDB-lite"/>
    </source>
</evidence>